<keyword evidence="3" id="KW-1185">Reference proteome</keyword>
<name>A0ABP6KR34_9ACTN</name>
<proteinExistence type="predicted"/>
<comment type="caution">
    <text evidence="2">The sequence shown here is derived from an EMBL/GenBank/DDBJ whole genome shotgun (WGS) entry which is preliminary data.</text>
</comment>
<protein>
    <recommendedName>
        <fullName evidence="4">Aminoglycoside phosphotransferase domain-containing protein</fullName>
    </recommendedName>
</protein>
<sequence length="106" mass="11252">MPLGSGIGGKPVLLETAGTSVFVKRVPSPIRGQAHFENILTDGRRLSGGTRGHGDGPVVRTRHRTCPAARSTEHPSQCVPRHRRTGLSRRPPAAEGDVGVTRTGRS</sequence>
<evidence type="ECO:0008006" key="4">
    <source>
        <dbReference type="Google" id="ProtNLM"/>
    </source>
</evidence>
<dbReference type="Proteomes" id="UP001499930">
    <property type="component" value="Unassembled WGS sequence"/>
</dbReference>
<gene>
    <name evidence="2" type="ORF">GCM10017559_53800</name>
</gene>
<evidence type="ECO:0000313" key="3">
    <source>
        <dbReference type="Proteomes" id="UP001499930"/>
    </source>
</evidence>
<evidence type="ECO:0000313" key="2">
    <source>
        <dbReference type="EMBL" id="GAA3022054.1"/>
    </source>
</evidence>
<reference evidence="3" key="1">
    <citation type="journal article" date="2019" name="Int. J. Syst. Evol. Microbiol.">
        <title>The Global Catalogue of Microorganisms (GCM) 10K type strain sequencing project: providing services to taxonomists for standard genome sequencing and annotation.</title>
        <authorList>
            <consortium name="The Broad Institute Genomics Platform"/>
            <consortium name="The Broad Institute Genome Sequencing Center for Infectious Disease"/>
            <person name="Wu L."/>
            <person name="Ma J."/>
        </authorList>
    </citation>
    <scope>NUCLEOTIDE SEQUENCE [LARGE SCALE GENOMIC DNA]</scope>
    <source>
        <strain evidence="3">JCM 3106</strain>
    </source>
</reference>
<accession>A0ABP6KR34</accession>
<organism evidence="2 3">
    <name type="scientific">Streptosporangium longisporum</name>
    <dbReference type="NCBI Taxonomy" id="46187"/>
    <lineage>
        <taxon>Bacteria</taxon>
        <taxon>Bacillati</taxon>
        <taxon>Actinomycetota</taxon>
        <taxon>Actinomycetes</taxon>
        <taxon>Streptosporangiales</taxon>
        <taxon>Streptosporangiaceae</taxon>
        <taxon>Streptosporangium</taxon>
    </lineage>
</organism>
<feature type="region of interest" description="Disordered" evidence="1">
    <location>
        <begin position="66"/>
        <end position="106"/>
    </location>
</feature>
<dbReference type="EMBL" id="BAAAWD010000015">
    <property type="protein sequence ID" value="GAA3022054.1"/>
    <property type="molecule type" value="Genomic_DNA"/>
</dbReference>
<evidence type="ECO:0000256" key="1">
    <source>
        <dbReference type="SAM" id="MobiDB-lite"/>
    </source>
</evidence>